<evidence type="ECO:0000313" key="4">
    <source>
        <dbReference type="Proteomes" id="UP000006055"/>
    </source>
</evidence>
<dbReference type="EMBL" id="CP003360">
    <property type="protein sequence ID" value="AFM27219.1"/>
    <property type="molecule type" value="Genomic_DNA"/>
</dbReference>
<sequence>MKICYLVLLLVASIVSATVWSSPVHAANRKKTNITPVRHSMVKPAPSTRVAVTQPAPQTTSQIVYSVPGTVCYLPGANGNSWGTSAGAGSDNTGRYPPVPPVQSQTMQTPQTGSVATQPMCFYYPNTVCYNPAPQCWTQWGVPAAAGSAASNQPVQQGTQNSTWNQPAQAASAPSGNNVVYYSACVPAWNVWY</sequence>
<feature type="region of interest" description="Disordered" evidence="1">
    <location>
        <begin position="151"/>
        <end position="174"/>
    </location>
</feature>
<evidence type="ECO:0000256" key="1">
    <source>
        <dbReference type="SAM" id="MobiDB-lite"/>
    </source>
</evidence>
<name>I4CCC8_DESTA</name>
<evidence type="ECO:0000256" key="2">
    <source>
        <dbReference type="SAM" id="SignalP"/>
    </source>
</evidence>
<reference evidence="4" key="1">
    <citation type="submission" date="2012-06" db="EMBL/GenBank/DDBJ databases">
        <title>Complete sequence of chromosome of Desulfomonile tiedjei DSM 6799.</title>
        <authorList>
            <person name="Lucas S."/>
            <person name="Copeland A."/>
            <person name="Lapidus A."/>
            <person name="Glavina del Rio T."/>
            <person name="Dalin E."/>
            <person name="Tice H."/>
            <person name="Bruce D."/>
            <person name="Goodwin L."/>
            <person name="Pitluck S."/>
            <person name="Peters L."/>
            <person name="Ovchinnikova G."/>
            <person name="Zeytun A."/>
            <person name="Lu M."/>
            <person name="Kyrpides N."/>
            <person name="Mavromatis K."/>
            <person name="Ivanova N."/>
            <person name="Brettin T."/>
            <person name="Detter J.C."/>
            <person name="Han C."/>
            <person name="Larimer F."/>
            <person name="Land M."/>
            <person name="Hauser L."/>
            <person name="Markowitz V."/>
            <person name="Cheng J.-F."/>
            <person name="Hugenholtz P."/>
            <person name="Woyke T."/>
            <person name="Wu D."/>
            <person name="Spring S."/>
            <person name="Schroeder M."/>
            <person name="Brambilla E."/>
            <person name="Klenk H.-P."/>
            <person name="Eisen J.A."/>
        </authorList>
    </citation>
    <scope>NUCLEOTIDE SEQUENCE [LARGE SCALE GENOMIC DNA]</scope>
    <source>
        <strain evidence="4">ATCC 49306 / DSM 6799 / DCB-1</strain>
    </source>
</reference>
<feature type="signal peptide" evidence="2">
    <location>
        <begin position="1"/>
        <end position="26"/>
    </location>
</feature>
<gene>
    <name evidence="3" type="ordered locus">Desti_4593</name>
</gene>
<proteinExistence type="predicted"/>
<feature type="chain" id="PRO_5003687167" evidence="2">
    <location>
        <begin position="27"/>
        <end position="193"/>
    </location>
</feature>
<keyword evidence="4" id="KW-1185">Reference proteome</keyword>
<protein>
    <submittedName>
        <fullName evidence="3">Uncharacterized protein</fullName>
    </submittedName>
</protein>
<dbReference type="Proteomes" id="UP000006055">
    <property type="component" value="Chromosome"/>
</dbReference>
<dbReference type="KEGG" id="dti:Desti_4593"/>
<evidence type="ECO:0000313" key="3">
    <source>
        <dbReference type="EMBL" id="AFM27219.1"/>
    </source>
</evidence>
<keyword evidence="2" id="KW-0732">Signal</keyword>
<accession>I4CCC8</accession>
<dbReference type="RefSeq" id="WP_014812329.1">
    <property type="nucleotide sequence ID" value="NC_018025.1"/>
</dbReference>
<dbReference type="HOGENOM" id="CLU_1406783_0_0_7"/>
<dbReference type="AlphaFoldDB" id="I4CCC8"/>
<organism evidence="3 4">
    <name type="scientific">Desulfomonile tiedjei (strain ATCC 49306 / DSM 6799 / DCB-1)</name>
    <dbReference type="NCBI Taxonomy" id="706587"/>
    <lineage>
        <taxon>Bacteria</taxon>
        <taxon>Pseudomonadati</taxon>
        <taxon>Thermodesulfobacteriota</taxon>
        <taxon>Desulfomonilia</taxon>
        <taxon>Desulfomonilales</taxon>
        <taxon>Desulfomonilaceae</taxon>
        <taxon>Desulfomonile</taxon>
    </lineage>
</organism>